<gene>
    <name evidence="7" type="primary">ppa</name>
    <name evidence="8" type="ORF">AWB69_08270</name>
</gene>
<accession>A0A158JMI3</accession>
<evidence type="ECO:0000256" key="4">
    <source>
        <dbReference type="ARBA" id="ARBA00022801"/>
    </source>
</evidence>
<comment type="function">
    <text evidence="7">Catalyzes the hydrolysis of inorganic pyrophosphate (PPi) forming two phosphate ions.</text>
</comment>
<dbReference type="EC" id="3.6.1.1" evidence="7"/>
<keyword evidence="4 7" id="KW-0378">Hydrolase</keyword>
<dbReference type="InterPro" id="IPR036649">
    <property type="entry name" value="Pyrophosphatase_sf"/>
</dbReference>
<comment type="subcellular location">
    <subcellularLocation>
        <location evidence="7">Cytoplasm</location>
    </subcellularLocation>
</comment>
<feature type="binding site" evidence="7">
    <location>
        <position position="163"/>
    </location>
    <ligand>
        <name>Mg(2+)</name>
        <dbReference type="ChEBI" id="CHEBI:18420"/>
        <label>2</label>
    </ligand>
</feature>
<dbReference type="PANTHER" id="PTHR10286">
    <property type="entry name" value="INORGANIC PYROPHOSPHATASE"/>
    <property type="match status" value="1"/>
</dbReference>
<dbReference type="CDD" id="cd00412">
    <property type="entry name" value="pyrophosphatase"/>
    <property type="match status" value="1"/>
</dbReference>
<feature type="binding site" evidence="7">
    <location>
        <position position="136"/>
    </location>
    <ligand>
        <name>substrate</name>
    </ligand>
</feature>
<dbReference type="GO" id="GO:0006796">
    <property type="term" value="P:phosphate-containing compound metabolic process"/>
    <property type="evidence" value="ECO:0007669"/>
    <property type="project" value="InterPro"/>
</dbReference>
<evidence type="ECO:0000256" key="5">
    <source>
        <dbReference type="ARBA" id="ARBA00022842"/>
    </source>
</evidence>
<name>A0A158JMI3_9BURK</name>
<sequence>MPRLRSLVLSITLVTAYFAPISPCTADAEARISIGYNDAIALFHGRTLRLDAALQSGHSRLTCIVAMQQSVTLAPTECVCLQHRISTLKRVHMSFNNVPAGKDLPQDFNVIIEIPAQSDPVKYEADKEMGLLVVDRFIGTGMRYPANYGFIPQTLSGDGDPVDVLVITPFPLLAGSVVRARALGMLQMTDESGVDAKLVAVAHDKICPMTAHMKTVDDVPEYLKDQIKHFFEHYKALEKGKWVKVEGWQGVEAAHKEITDGVANFKK</sequence>
<dbReference type="FunFam" id="3.90.80.10:FF:000003">
    <property type="entry name" value="Inorganic pyrophosphatase"/>
    <property type="match status" value="1"/>
</dbReference>
<feature type="binding site" evidence="7">
    <location>
        <position position="122"/>
    </location>
    <ligand>
        <name>substrate</name>
    </ligand>
</feature>
<evidence type="ECO:0000256" key="2">
    <source>
        <dbReference type="ARBA" id="ARBA00022490"/>
    </source>
</evidence>
<dbReference type="NCBIfam" id="NF002317">
    <property type="entry name" value="PRK01250.1"/>
    <property type="match status" value="1"/>
</dbReference>
<dbReference type="AlphaFoldDB" id="A0A158JMI3"/>
<keyword evidence="5 7" id="KW-0460">Magnesium</keyword>
<evidence type="ECO:0000256" key="1">
    <source>
        <dbReference type="ARBA" id="ARBA00001946"/>
    </source>
</evidence>
<dbReference type="PROSITE" id="PS00387">
    <property type="entry name" value="PPASE"/>
    <property type="match status" value="1"/>
</dbReference>
<evidence type="ECO:0000256" key="3">
    <source>
        <dbReference type="ARBA" id="ARBA00022723"/>
    </source>
</evidence>
<protein>
    <recommendedName>
        <fullName evidence="7">Inorganic pyrophosphatase</fullName>
        <ecNumber evidence="7">3.6.1.1</ecNumber>
    </recommendedName>
    <alternativeName>
        <fullName evidence="7">Pyrophosphate phospho-hydrolase</fullName>
        <shortName evidence="7">PPase</shortName>
    </alternativeName>
</protein>
<organism evidence="8 9">
    <name type="scientific">Caballeronia udeis</name>
    <dbReference type="NCBI Taxonomy" id="1232866"/>
    <lineage>
        <taxon>Bacteria</taxon>
        <taxon>Pseudomonadati</taxon>
        <taxon>Pseudomonadota</taxon>
        <taxon>Betaproteobacteria</taxon>
        <taxon>Burkholderiales</taxon>
        <taxon>Burkholderiaceae</taxon>
        <taxon>Caballeronia</taxon>
    </lineage>
</organism>
<dbReference type="InterPro" id="IPR008162">
    <property type="entry name" value="Pyrophosphatase"/>
</dbReference>
<feature type="binding site" evidence="7">
    <location>
        <position position="163"/>
    </location>
    <ligand>
        <name>Mg(2+)</name>
        <dbReference type="ChEBI" id="CHEBI:18420"/>
        <label>1</label>
    </ligand>
</feature>
<evidence type="ECO:0000313" key="9">
    <source>
        <dbReference type="Proteomes" id="UP000054683"/>
    </source>
</evidence>
<feature type="binding site" evidence="7">
    <location>
        <position position="195"/>
    </location>
    <ligand>
        <name>Mg(2+)</name>
        <dbReference type="ChEBI" id="CHEBI:18420"/>
        <label>1</label>
    </ligand>
</feature>
<comment type="subunit">
    <text evidence="7">Homohexamer.</text>
</comment>
<evidence type="ECO:0000313" key="8">
    <source>
        <dbReference type="EMBL" id="SAL69875.1"/>
    </source>
</evidence>
<dbReference type="Pfam" id="PF00719">
    <property type="entry name" value="Pyrophosphatase"/>
    <property type="match status" value="1"/>
</dbReference>
<keyword evidence="3 7" id="KW-0479">Metal-binding</keyword>
<dbReference type="Gene3D" id="3.90.80.10">
    <property type="entry name" value="Inorganic pyrophosphatase"/>
    <property type="match status" value="1"/>
</dbReference>
<reference evidence="8 9" key="1">
    <citation type="submission" date="2016-01" db="EMBL/GenBank/DDBJ databases">
        <authorList>
            <person name="Oliw E.H."/>
        </authorList>
    </citation>
    <scope>NUCLEOTIDE SEQUENCE [LARGE SCALE GENOMIC DNA]</scope>
    <source>
        <strain evidence="8">LMG 27134</strain>
    </source>
</reference>
<comment type="catalytic activity">
    <reaction evidence="6 7">
        <text>diphosphate + H2O = 2 phosphate + H(+)</text>
        <dbReference type="Rhea" id="RHEA:24576"/>
        <dbReference type="ChEBI" id="CHEBI:15377"/>
        <dbReference type="ChEBI" id="CHEBI:15378"/>
        <dbReference type="ChEBI" id="CHEBI:33019"/>
        <dbReference type="ChEBI" id="CHEBI:43474"/>
        <dbReference type="EC" id="3.6.1.1"/>
    </reaction>
</comment>
<evidence type="ECO:0000256" key="7">
    <source>
        <dbReference type="HAMAP-Rule" id="MF_00209"/>
    </source>
</evidence>
<dbReference type="GO" id="GO:0000287">
    <property type="term" value="F:magnesium ion binding"/>
    <property type="evidence" value="ECO:0007669"/>
    <property type="project" value="UniProtKB-UniRule"/>
</dbReference>
<evidence type="ECO:0000256" key="6">
    <source>
        <dbReference type="ARBA" id="ARBA00047820"/>
    </source>
</evidence>
<feature type="binding site" evidence="7">
    <location>
        <position position="234"/>
    </location>
    <ligand>
        <name>substrate</name>
    </ligand>
</feature>
<dbReference type="EMBL" id="FCOK02000099">
    <property type="protein sequence ID" value="SAL69875.1"/>
    <property type="molecule type" value="Genomic_DNA"/>
</dbReference>
<proteinExistence type="inferred from homology"/>
<feature type="binding site" evidence="7">
    <location>
        <position position="148"/>
    </location>
    <ligand>
        <name>substrate</name>
    </ligand>
</feature>
<dbReference type="GO" id="GO:0004427">
    <property type="term" value="F:inorganic diphosphate phosphatase activity"/>
    <property type="evidence" value="ECO:0007669"/>
    <property type="project" value="UniProtKB-UniRule"/>
</dbReference>
<dbReference type="Proteomes" id="UP000054683">
    <property type="component" value="Unassembled WGS sequence"/>
</dbReference>
<dbReference type="GO" id="GO:0005737">
    <property type="term" value="C:cytoplasm"/>
    <property type="evidence" value="ECO:0007669"/>
    <property type="project" value="UniProtKB-SubCell"/>
</dbReference>
<comment type="similarity">
    <text evidence="7">Belongs to the PPase family.</text>
</comment>
<feature type="binding site" evidence="7">
    <location>
        <position position="158"/>
    </location>
    <ligand>
        <name>Mg(2+)</name>
        <dbReference type="ChEBI" id="CHEBI:18420"/>
        <label>1</label>
    </ligand>
</feature>
<dbReference type="SUPFAM" id="SSF50324">
    <property type="entry name" value="Inorganic pyrophosphatase"/>
    <property type="match status" value="1"/>
</dbReference>
<dbReference type="HAMAP" id="MF_00209">
    <property type="entry name" value="Inorganic_PPase"/>
    <property type="match status" value="1"/>
</dbReference>
<comment type="cofactor">
    <cofactor evidence="1 7">
        <name>Mg(2+)</name>
        <dbReference type="ChEBI" id="CHEBI:18420"/>
    </cofactor>
</comment>
<keyword evidence="2 7" id="KW-0963">Cytoplasm</keyword>